<evidence type="ECO:0000313" key="1">
    <source>
        <dbReference type="EMBL" id="SNT19453.1"/>
    </source>
</evidence>
<dbReference type="Proteomes" id="UP000198432">
    <property type="component" value="Unassembled WGS sequence"/>
</dbReference>
<reference evidence="2" key="1">
    <citation type="submission" date="2017-06" db="EMBL/GenBank/DDBJ databases">
        <authorList>
            <person name="Varghese N."/>
            <person name="Submissions S."/>
        </authorList>
    </citation>
    <scope>NUCLEOTIDE SEQUENCE [LARGE SCALE GENOMIC DNA]</scope>
    <source>
        <strain evidence="2">NKM1</strain>
    </source>
</reference>
<organism evidence="1 2">
    <name type="scientific">Pontibacter ummariensis</name>
    <dbReference type="NCBI Taxonomy" id="1610492"/>
    <lineage>
        <taxon>Bacteria</taxon>
        <taxon>Pseudomonadati</taxon>
        <taxon>Bacteroidota</taxon>
        <taxon>Cytophagia</taxon>
        <taxon>Cytophagales</taxon>
        <taxon>Hymenobacteraceae</taxon>
        <taxon>Pontibacter</taxon>
    </lineage>
</organism>
<dbReference type="AlphaFoldDB" id="A0A239KPA5"/>
<accession>A0A239KPA5</accession>
<dbReference type="EMBL" id="FZOQ01000030">
    <property type="protein sequence ID" value="SNT19453.1"/>
    <property type="molecule type" value="Genomic_DNA"/>
</dbReference>
<evidence type="ECO:0000313" key="2">
    <source>
        <dbReference type="Proteomes" id="UP000198432"/>
    </source>
</evidence>
<name>A0A239KPA5_9BACT</name>
<sequence>MNMNCKKVEKDNGVPAFSVGEFNAVVEEYLKKLRKLNKV</sequence>
<gene>
    <name evidence="1" type="ORF">SAMN06296052_13016</name>
</gene>
<protein>
    <submittedName>
        <fullName evidence="1">Uncharacterized protein</fullName>
    </submittedName>
</protein>
<proteinExistence type="predicted"/>
<keyword evidence="2" id="KW-1185">Reference proteome</keyword>